<dbReference type="GO" id="GO:0003676">
    <property type="term" value="F:nucleic acid binding"/>
    <property type="evidence" value="ECO:0007669"/>
    <property type="project" value="InterPro"/>
</dbReference>
<dbReference type="RefSeq" id="XP_007416330.1">
    <property type="nucleotide sequence ID" value="XM_007416268.1"/>
</dbReference>
<evidence type="ECO:0000259" key="4">
    <source>
        <dbReference type="PROSITE" id="PS50158"/>
    </source>
</evidence>
<keyword evidence="6" id="KW-1185">Reference proteome</keyword>
<dbReference type="GeneID" id="18930904"/>
<dbReference type="EMBL" id="GL883147">
    <property type="protein sequence ID" value="EGG00484.1"/>
    <property type="molecule type" value="Genomic_DNA"/>
</dbReference>
<keyword evidence="1" id="KW-0507">mRNA processing</keyword>
<dbReference type="HOGENOM" id="CLU_987238_0_0_1"/>
<dbReference type="KEGG" id="mlr:MELLADRAFT_67783"/>
<organism evidence="6">
    <name type="scientific">Melampsora larici-populina (strain 98AG31 / pathotype 3-4-7)</name>
    <name type="common">Poplar leaf rust fungus</name>
    <dbReference type="NCBI Taxonomy" id="747676"/>
    <lineage>
        <taxon>Eukaryota</taxon>
        <taxon>Fungi</taxon>
        <taxon>Dikarya</taxon>
        <taxon>Basidiomycota</taxon>
        <taxon>Pucciniomycotina</taxon>
        <taxon>Pucciniomycetes</taxon>
        <taxon>Pucciniales</taxon>
        <taxon>Melampsoraceae</taxon>
        <taxon>Melampsora</taxon>
    </lineage>
</organism>
<evidence type="ECO:0000313" key="5">
    <source>
        <dbReference type="EMBL" id="EGG00484.1"/>
    </source>
</evidence>
<gene>
    <name evidence="5" type="ORF">MELLADRAFT_67783</name>
</gene>
<dbReference type="Proteomes" id="UP000001072">
    <property type="component" value="Unassembled WGS sequence"/>
</dbReference>
<protein>
    <recommendedName>
        <fullName evidence="4">CCHC-type domain-containing protein</fullName>
    </recommendedName>
</protein>
<sequence>MPEVVYVESSSDDESYVESSSEERPNEKVIVSNRETKKIKDSNQLIVTRFVDKEKKTNEEIEALKKCNDYWKEIAHTRLKNIETMNVALDSQSKRIYELERSISDTKAEELRAKKARYDSCKPHDLDSTKRMSNQYGIVVHSIPTKMNLNSSDEIKSFQIENFGFLNSLTSIQWINPRNLVGKLNSSIVIYLSDLNEFEILLKKSYVLFDKQVKQVKKFVSNFHTATGPGGLGKVVCFKCEGVGHFARDCISTAKIGFQRESEESETGQVEYVERFLKSIID</sequence>
<reference evidence="6" key="1">
    <citation type="journal article" date="2011" name="Proc. Natl. Acad. Sci. U.S.A.">
        <title>Obligate biotrophy features unraveled by the genomic analysis of rust fungi.</title>
        <authorList>
            <person name="Duplessis S."/>
            <person name="Cuomo C.A."/>
            <person name="Lin Y.-C."/>
            <person name="Aerts A."/>
            <person name="Tisserant E."/>
            <person name="Veneault-Fourrey C."/>
            <person name="Joly D.L."/>
            <person name="Hacquard S."/>
            <person name="Amselem J."/>
            <person name="Cantarel B.L."/>
            <person name="Chiu R."/>
            <person name="Coutinho P.M."/>
            <person name="Feau N."/>
            <person name="Field M."/>
            <person name="Frey P."/>
            <person name="Gelhaye E."/>
            <person name="Goldberg J."/>
            <person name="Grabherr M.G."/>
            <person name="Kodira C.D."/>
            <person name="Kohler A."/>
            <person name="Kuees U."/>
            <person name="Lindquist E.A."/>
            <person name="Lucas S.M."/>
            <person name="Mago R."/>
            <person name="Mauceli E."/>
            <person name="Morin E."/>
            <person name="Murat C."/>
            <person name="Pangilinan J.L."/>
            <person name="Park R."/>
            <person name="Pearson M."/>
            <person name="Quesneville H."/>
            <person name="Rouhier N."/>
            <person name="Sakthikumar S."/>
            <person name="Salamov A.A."/>
            <person name="Schmutz J."/>
            <person name="Selles B."/>
            <person name="Shapiro H."/>
            <person name="Tanguay P."/>
            <person name="Tuskan G.A."/>
            <person name="Henrissat B."/>
            <person name="Van de Peer Y."/>
            <person name="Rouze P."/>
            <person name="Ellis J.G."/>
            <person name="Dodds P.N."/>
            <person name="Schein J.E."/>
            <person name="Zhong S."/>
            <person name="Hamelin R.C."/>
            <person name="Grigoriev I.V."/>
            <person name="Szabo L.J."/>
            <person name="Martin F."/>
        </authorList>
    </citation>
    <scope>NUCLEOTIDE SEQUENCE [LARGE SCALE GENOMIC DNA]</scope>
    <source>
        <strain evidence="6">98AG31 / pathotype 3-4-7</strain>
    </source>
</reference>
<evidence type="ECO:0000256" key="1">
    <source>
        <dbReference type="ARBA" id="ARBA00022664"/>
    </source>
</evidence>
<dbReference type="GO" id="GO:0006397">
    <property type="term" value="P:mRNA processing"/>
    <property type="evidence" value="ECO:0007669"/>
    <property type="project" value="UniProtKB-KW"/>
</dbReference>
<dbReference type="OrthoDB" id="4230923at2759"/>
<keyword evidence="2" id="KW-0863">Zinc-finger</keyword>
<dbReference type="SUPFAM" id="SSF57756">
    <property type="entry name" value="Retrovirus zinc finger-like domains"/>
    <property type="match status" value="1"/>
</dbReference>
<accession>F4S4E3</accession>
<dbReference type="PROSITE" id="PS50158">
    <property type="entry name" value="ZF_CCHC"/>
    <property type="match status" value="1"/>
</dbReference>
<keyword evidence="2" id="KW-0479">Metal-binding</keyword>
<dbReference type="VEuPathDB" id="FungiDB:MELLADRAFT_67783"/>
<evidence type="ECO:0000256" key="3">
    <source>
        <dbReference type="SAM" id="MobiDB-lite"/>
    </source>
</evidence>
<dbReference type="Pfam" id="PF00098">
    <property type="entry name" value="zf-CCHC"/>
    <property type="match status" value="1"/>
</dbReference>
<name>F4S4E3_MELLP</name>
<dbReference type="InterPro" id="IPR036875">
    <property type="entry name" value="Znf_CCHC_sf"/>
</dbReference>
<dbReference type="Gene3D" id="4.10.60.10">
    <property type="entry name" value="Zinc finger, CCHC-type"/>
    <property type="match status" value="1"/>
</dbReference>
<proteinExistence type="predicted"/>
<feature type="domain" description="CCHC-type" evidence="4">
    <location>
        <begin position="237"/>
        <end position="250"/>
    </location>
</feature>
<dbReference type="InterPro" id="IPR001878">
    <property type="entry name" value="Znf_CCHC"/>
</dbReference>
<dbReference type="InParanoid" id="F4S4E3"/>
<evidence type="ECO:0000313" key="6">
    <source>
        <dbReference type="Proteomes" id="UP000001072"/>
    </source>
</evidence>
<keyword evidence="2" id="KW-0862">Zinc</keyword>
<dbReference type="GO" id="GO:0008270">
    <property type="term" value="F:zinc ion binding"/>
    <property type="evidence" value="ECO:0007669"/>
    <property type="project" value="UniProtKB-KW"/>
</dbReference>
<evidence type="ECO:0000256" key="2">
    <source>
        <dbReference type="PROSITE-ProRule" id="PRU00047"/>
    </source>
</evidence>
<feature type="region of interest" description="Disordered" evidence="3">
    <location>
        <begin position="1"/>
        <end position="27"/>
    </location>
</feature>
<dbReference type="AlphaFoldDB" id="F4S4E3"/>
<dbReference type="SMART" id="SM00343">
    <property type="entry name" value="ZnF_C2HC"/>
    <property type="match status" value="1"/>
</dbReference>